<protein>
    <submittedName>
        <fullName evidence="2">Uncharacterized protein</fullName>
    </submittedName>
</protein>
<accession>A0A9P0J3S6</accession>
<dbReference type="AlphaFoldDB" id="A0A9P0J3S6"/>
<dbReference type="Proteomes" id="UP001154329">
    <property type="component" value="Chromosome 2"/>
</dbReference>
<keyword evidence="3" id="KW-1185">Reference proteome</keyword>
<reference evidence="2" key="2">
    <citation type="submission" date="2022-10" db="EMBL/GenBank/DDBJ databases">
        <authorList>
            <consortium name="ENA_rothamsted_submissions"/>
            <consortium name="culmorum"/>
            <person name="King R."/>
        </authorList>
    </citation>
    <scope>NUCLEOTIDE SEQUENCE</scope>
</reference>
<feature type="transmembrane region" description="Helical" evidence="1">
    <location>
        <begin position="95"/>
        <end position="114"/>
    </location>
</feature>
<keyword evidence="1" id="KW-0812">Transmembrane</keyword>
<evidence type="ECO:0000313" key="2">
    <source>
        <dbReference type="EMBL" id="CAH1726406.1"/>
    </source>
</evidence>
<reference evidence="2" key="1">
    <citation type="submission" date="2022-02" db="EMBL/GenBank/DDBJ databases">
        <authorList>
            <person name="King R."/>
        </authorList>
    </citation>
    <scope>NUCLEOTIDE SEQUENCE</scope>
</reference>
<keyword evidence="1" id="KW-0472">Membrane</keyword>
<sequence length="138" mass="16488">MTRIGIILLRVEYTYTIWNSKMEYDLQRAKTSFFVTIAPTSSIREDKNKTNHSCMNRRTDIYIRSCTPRPHHFAHTCTLYYTHSHKSDLDHYYHFYYYNVRVLLLLLLLLLLNIGSENRSLVIFNEFASKYVNTTFST</sequence>
<gene>
    <name evidence="2" type="ORF">APHIGO_LOCUS7306</name>
</gene>
<evidence type="ECO:0000313" key="3">
    <source>
        <dbReference type="Proteomes" id="UP001154329"/>
    </source>
</evidence>
<evidence type="ECO:0000256" key="1">
    <source>
        <dbReference type="SAM" id="Phobius"/>
    </source>
</evidence>
<name>A0A9P0J3S6_APHGO</name>
<dbReference type="EMBL" id="OU899035">
    <property type="protein sequence ID" value="CAH1726406.1"/>
    <property type="molecule type" value="Genomic_DNA"/>
</dbReference>
<organism evidence="2 3">
    <name type="scientific">Aphis gossypii</name>
    <name type="common">Cotton aphid</name>
    <dbReference type="NCBI Taxonomy" id="80765"/>
    <lineage>
        <taxon>Eukaryota</taxon>
        <taxon>Metazoa</taxon>
        <taxon>Ecdysozoa</taxon>
        <taxon>Arthropoda</taxon>
        <taxon>Hexapoda</taxon>
        <taxon>Insecta</taxon>
        <taxon>Pterygota</taxon>
        <taxon>Neoptera</taxon>
        <taxon>Paraneoptera</taxon>
        <taxon>Hemiptera</taxon>
        <taxon>Sternorrhyncha</taxon>
        <taxon>Aphidomorpha</taxon>
        <taxon>Aphidoidea</taxon>
        <taxon>Aphididae</taxon>
        <taxon>Aphidini</taxon>
        <taxon>Aphis</taxon>
        <taxon>Aphis</taxon>
    </lineage>
</organism>
<proteinExistence type="predicted"/>
<keyword evidence="1" id="KW-1133">Transmembrane helix</keyword>